<sequence>MAQGGDVGVLTLSGEGPVETQAAVLRAVAEFEARMAVPLRVAYRMTTSAAAATDMAADAAQQSSTVTSGLQFVISEQPLSAAQRLSFTGNAVLRDSVHYPLYVNTYGLFYNVPGNRGVQLNLTACLAARILKGDIVDWTHPDLLDKNPGFIKGAADSFRIQLLADDPASGSTAAVMAWLSRACPQVPVTFASLRSDFVPVGSGMVAALQVTAFSFGWAPAAAGRAAGVPEFAVESKSGQYLTSASANATNLATALASVLPTTLTGDYNAVSAAGLAADRVAPILAINYLVTKADWSQSTPEEGQRGEAVKAFAAFLAGAEVAGSTAANAKAGLASRYGLLPLGDAIAAAIRTSAATAFTSHASAVPYTTTDGSGANVLSSSRASFTTASYIELQAQIAALRRSVDAGAARVLRGVGSSAVSLFVWRCFTELKGRSTSPLHLVYRAAGSGAGQNEVVAKSNGYQALVEFGASDTPMSDTTYTDLTANAKISVVHIPMLLAPMNFFANIPDTALPSRALRMKPCTIARIMQGDITSWAHADITADNELTTALPDQPIVVFYRQLSSGTTNVITAYLQKACSDWRLGTGGVLANWPTSFRPTANSNNMSTSVGATPWSIGYMDAANGLDLNLLEISMRNKDGNYVTSQTGDVTGAASALFKSDTWPKSPTQSFSSVSCLDQPGAKTFPIVAMPFAIVRTDLVSRGDAGALLQAFLAFMLDSYAQNTVAPAVGFAPLPQEVLTYALQRALPLLQADTTSKAWALESGAVLPGGRGSSDYVISSFAGNYDSLNSQTFADFHRAYTTNTNAASRLSGNASANATSNRTSLTSADVPDNLKDQLRSMDQQIKILQSVAISGLVFGIVGLGMALFTSCRMFVASAMWGTQREGLLVHPSSIR</sequence>
<evidence type="ECO:0000256" key="1">
    <source>
        <dbReference type="ARBA" id="ARBA00008725"/>
    </source>
</evidence>
<dbReference type="PANTHER" id="PTHR42996">
    <property type="entry name" value="PHOSPHATE-BINDING PROTEIN PSTS"/>
    <property type="match status" value="1"/>
</dbReference>
<dbReference type="EMBL" id="JAEHOE010000029">
    <property type="protein sequence ID" value="KAG2494674.1"/>
    <property type="molecule type" value="Genomic_DNA"/>
</dbReference>
<evidence type="ECO:0000256" key="3">
    <source>
        <dbReference type="SAM" id="Phobius"/>
    </source>
</evidence>
<protein>
    <recommendedName>
        <fullName evidence="4">PBP domain-containing protein</fullName>
    </recommendedName>
</protein>
<keyword evidence="3" id="KW-1133">Transmembrane helix</keyword>
<dbReference type="Proteomes" id="UP000612055">
    <property type="component" value="Unassembled WGS sequence"/>
</dbReference>
<comment type="caution">
    <text evidence="5">The sequence shown here is derived from an EMBL/GenBank/DDBJ whole genome shotgun (WGS) entry which is preliminary data.</text>
</comment>
<feature type="domain" description="PBP" evidence="4">
    <location>
        <begin position="20"/>
        <end position="319"/>
    </location>
</feature>
<keyword evidence="3" id="KW-0812">Transmembrane</keyword>
<evidence type="ECO:0000256" key="2">
    <source>
        <dbReference type="SAM" id="MobiDB-lite"/>
    </source>
</evidence>
<name>A0A835YBV6_9CHLO</name>
<dbReference type="OrthoDB" id="511982at2759"/>
<dbReference type="PANTHER" id="PTHR42996:SF1">
    <property type="entry name" value="PHOSPHATE-BINDING PROTEIN PSTS"/>
    <property type="match status" value="1"/>
</dbReference>
<evidence type="ECO:0000313" key="5">
    <source>
        <dbReference type="EMBL" id="KAG2494674.1"/>
    </source>
</evidence>
<organism evidence="5 6">
    <name type="scientific">Edaphochlamys debaryana</name>
    <dbReference type="NCBI Taxonomy" id="47281"/>
    <lineage>
        <taxon>Eukaryota</taxon>
        <taxon>Viridiplantae</taxon>
        <taxon>Chlorophyta</taxon>
        <taxon>core chlorophytes</taxon>
        <taxon>Chlorophyceae</taxon>
        <taxon>CS clade</taxon>
        <taxon>Chlamydomonadales</taxon>
        <taxon>Chlamydomonadales incertae sedis</taxon>
        <taxon>Edaphochlamys</taxon>
    </lineage>
</organism>
<feature type="compositionally biased region" description="Polar residues" evidence="2">
    <location>
        <begin position="810"/>
        <end position="826"/>
    </location>
</feature>
<comment type="similarity">
    <text evidence="1">Belongs to the PstS family.</text>
</comment>
<gene>
    <name evidence="5" type="ORF">HYH03_007190</name>
</gene>
<feature type="transmembrane region" description="Helical" evidence="3">
    <location>
        <begin position="846"/>
        <end position="868"/>
    </location>
</feature>
<keyword evidence="6" id="KW-1185">Reference proteome</keyword>
<feature type="region of interest" description="Disordered" evidence="2">
    <location>
        <begin position="810"/>
        <end position="829"/>
    </location>
</feature>
<accession>A0A835YBV6</accession>
<reference evidence="5" key="1">
    <citation type="journal article" date="2020" name="bioRxiv">
        <title>Comparative genomics of Chlamydomonas.</title>
        <authorList>
            <person name="Craig R.J."/>
            <person name="Hasan A.R."/>
            <person name="Ness R.W."/>
            <person name="Keightley P.D."/>
        </authorList>
    </citation>
    <scope>NUCLEOTIDE SEQUENCE</scope>
    <source>
        <strain evidence="5">CCAP 11/70</strain>
    </source>
</reference>
<dbReference type="Pfam" id="PF12849">
    <property type="entry name" value="PBP_like_2"/>
    <property type="match status" value="2"/>
</dbReference>
<keyword evidence="3" id="KW-0472">Membrane</keyword>
<dbReference type="InterPro" id="IPR050962">
    <property type="entry name" value="Phosphate-bind_PstS"/>
</dbReference>
<dbReference type="SUPFAM" id="SSF53850">
    <property type="entry name" value="Periplasmic binding protein-like II"/>
    <property type="match status" value="2"/>
</dbReference>
<dbReference type="AlphaFoldDB" id="A0A835YBV6"/>
<proteinExistence type="inferred from homology"/>
<feature type="domain" description="PBP" evidence="4">
    <location>
        <begin position="404"/>
        <end position="716"/>
    </location>
</feature>
<evidence type="ECO:0000313" key="6">
    <source>
        <dbReference type="Proteomes" id="UP000612055"/>
    </source>
</evidence>
<dbReference type="Gene3D" id="3.40.190.10">
    <property type="entry name" value="Periplasmic binding protein-like II"/>
    <property type="match status" value="4"/>
</dbReference>
<dbReference type="InterPro" id="IPR024370">
    <property type="entry name" value="PBP_domain"/>
</dbReference>
<evidence type="ECO:0000259" key="4">
    <source>
        <dbReference type="Pfam" id="PF12849"/>
    </source>
</evidence>